<dbReference type="PROSITE" id="PS50110">
    <property type="entry name" value="RESPONSE_REGULATORY"/>
    <property type="match status" value="1"/>
</dbReference>
<evidence type="ECO:0000256" key="1">
    <source>
        <dbReference type="ARBA" id="ARBA00022553"/>
    </source>
</evidence>
<dbReference type="GO" id="GO:0032993">
    <property type="term" value="C:protein-DNA complex"/>
    <property type="evidence" value="ECO:0007669"/>
    <property type="project" value="TreeGrafter"/>
</dbReference>
<protein>
    <submittedName>
        <fullName evidence="7">Unannotated protein</fullName>
    </submittedName>
</protein>
<evidence type="ECO:0000256" key="2">
    <source>
        <dbReference type="ARBA" id="ARBA00023012"/>
    </source>
</evidence>
<organism evidence="7">
    <name type="scientific">freshwater metagenome</name>
    <dbReference type="NCBI Taxonomy" id="449393"/>
    <lineage>
        <taxon>unclassified sequences</taxon>
        <taxon>metagenomes</taxon>
        <taxon>ecological metagenomes</taxon>
    </lineage>
</organism>
<evidence type="ECO:0000313" key="7">
    <source>
        <dbReference type="EMBL" id="CAB4703763.1"/>
    </source>
</evidence>
<dbReference type="GO" id="GO:0006355">
    <property type="term" value="P:regulation of DNA-templated transcription"/>
    <property type="evidence" value="ECO:0007669"/>
    <property type="project" value="TreeGrafter"/>
</dbReference>
<dbReference type="InterPro" id="IPR011006">
    <property type="entry name" value="CheY-like_superfamily"/>
</dbReference>
<dbReference type="GO" id="GO:0005829">
    <property type="term" value="C:cytosol"/>
    <property type="evidence" value="ECO:0007669"/>
    <property type="project" value="TreeGrafter"/>
</dbReference>
<keyword evidence="2" id="KW-0902">Two-component regulatory system</keyword>
<evidence type="ECO:0000256" key="4">
    <source>
        <dbReference type="ARBA" id="ARBA00023125"/>
    </source>
</evidence>
<reference evidence="7" key="1">
    <citation type="submission" date="2020-05" db="EMBL/GenBank/DDBJ databases">
        <authorList>
            <person name="Chiriac C."/>
            <person name="Salcher M."/>
            <person name="Ghai R."/>
            <person name="Kavagutti S V."/>
        </authorList>
    </citation>
    <scope>NUCLEOTIDE SEQUENCE</scope>
</reference>
<evidence type="ECO:0000259" key="6">
    <source>
        <dbReference type="PROSITE" id="PS50110"/>
    </source>
</evidence>
<dbReference type="EMBL" id="CAEZXP010000005">
    <property type="protein sequence ID" value="CAB4703763.1"/>
    <property type="molecule type" value="Genomic_DNA"/>
</dbReference>
<evidence type="ECO:0000256" key="5">
    <source>
        <dbReference type="ARBA" id="ARBA00023163"/>
    </source>
</evidence>
<dbReference type="PANTHER" id="PTHR48111:SF21">
    <property type="entry name" value="DNA-BINDING DUAL MASTER TRANSCRIPTIONAL REGULATOR RPAA"/>
    <property type="match status" value="1"/>
</dbReference>
<keyword evidence="3" id="KW-0805">Transcription regulation</keyword>
<gene>
    <name evidence="7" type="ORF">UFOPK2399_01530</name>
</gene>
<proteinExistence type="predicted"/>
<sequence length="144" mass="15781">MRSHGRVLVIDDEPALRLLCRVNLTLAGFDVDEAASGTEGIACAQLNRPEVILLDLMLPGFDGHAVIDELRDDRHTADVPIIVLSARTAPEDIRRAYAHGAIAYITKPFDPVDLSERVQEVLDRVRAGDADDFRDAQLARLGPS</sequence>
<dbReference type="PANTHER" id="PTHR48111">
    <property type="entry name" value="REGULATOR OF RPOS"/>
    <property type="match status" value="1"/>
</dbReference>
<accession>A0A6J6Q329</accession>
<keyword evidence="5" id="KW-0804">Transcription</keyword>
<dbReference type="SUPFAM" id="SSF52172">
    <property type="entry name" value="CheY-like"/>
    <property type="match status" value="1"/>
</dbReference>
<keyword evidence="4" id="KW-0238">DNA-binding</keyword>
<dbReference type="InterPro" id="IPR039420">
    <property type="entry name" value="WalR-like"/>
</dbReference>
<dbReference type="GO" id="GO:0000156">
    <property type="term" value="F:phosphorelay response regulator activity"/>
    <property type="evidence" value="ECO:0007669"/>
    <property type="project" value="TreeGrafter"/>
</dbReference>
<dbReference type="InterPro" id="IPR001789">
    <property type="entry name" value="Sig_transdc_resp-reg_receiver"/>
</dbReference>
<dbReference type="Pfam" id="PF00072">
    <property type="entry name" value="Response_reg"/>
    <property type="match status" value="1"/>
</dbReference>
<dbReference type="GO" id="GO:0000976">
    <property type="term" value="F:transcription cis-regulatory region binding"/>
    <property type="evidence" value="ECO:0007669"/>
    <property type="project" value="TreeGrafter"/>
</dbReference>
<name>A0A6J6Q329_9ZZZZ</name>
<keyword evidence="1" id="KW-0597">Phosphoprotein</keyword>
<dbReference type="AlphaFoldDB" id="A0A6J6Q329"/>
<dbReference type="SMART" id="SM00448">
    <property type="entry name" value="REC"/>
    <property type="match status" value="1"/>
</dbReference>
<feature type="domain" description="Response regulatory" evidence="6">
    <location>
        <begin position="6"/>
        <end position="122"/>
    </location>
</feature>
<evidence type="ECO:0000256" key="3">
    <source>
        <dbReference type="ARBA" id="ARBA00023015"/>
    </source>
</evidence>
<dbReference type="Gene3D" id="3.40.50.2300">
    <property type="match status" value="1"/>
</dbReference>